<dbReference type="Pfam" id="PF07679">
    <property type="entry name" value="I-set"/>
    <property type="match status" value="1"/>
</dbReference>
<dbReference type="Proteomes" id="UP001367676">
    <property type="component" value="Unassembled WGS sequence"/>
</dbReference>
<evidence type="ECO:0000259" key="9">
    <source>
        <dbReference type="PROSITE" id="PS50853"/>
    </source>
</evidence>
<comment type="caution">
    <text evidence="10">The sequence shown here is derived from an EMBL/GenBank/DDBJ whole genome shotgun (WGS) entry which is preliminary data.</text>
</comment>
<dbReference type="SUPFAM" id="SSF49265">
    <property type="entry name" value="Fibronectin type III"/>
    <property type="match status" value="1"/>
</dbReference>
<dbReference type="CDD" id="cd00063">
    <property type="entry name" value="FN3"/>
    <property type="match status" value="1"/>
</dbReference>
<dbReference type="SMART" id="SM00409">
    <property type="entry name" value="IG"/>
    <property type="match status" value="7"/>
</dbReference>
<keyword evidence="3 7" id="KW-0472">Membrane</keyword>
<gene>
    <name evidence="10" type="ORF">V9T40_012653</name>
</gene>
<accession>A0AAN9T7N5</accession>
<reference evidence="10 11" key="1">
    <citation type="submission" date="2024-03" db="EMBL/GenBank/DDBJ databases">
        <title>Adaptation during the transition from Ophiocordyceps entomopathogen to insect associate is accompanied by gene loss and intensified selection.</title>
        <authorList>
            <person name="Ward C.M."/>
            <person name="Onetto C.A."/>
            <person name="Borneman A.R."/>
        </authorList>
    </citation>
    <scope>NUCLEOTIDE SEQUENCE [LARGE SCALE GENOMIC DNA]</scope>
    <source>
        <strain evidence="10">AWRI1</strain>
        <tissue evidence="10">Single Adult Female</tissue>
    </source>
</reference>
<feature type="domain" description="Ig-like" evidence="8">
    <location>
        <begin position="652"/>
        <end position="751"/>
    </location>
</feature>
<dbReference type="Pfam" id="PF13927">
    <property type="entry name" value="Ig_3"/>
    <property type="match status" value="4"/>
</dbReference>
<dbReference type="GO" id="GO:0005911">
    <property type="term" value="C:cell-cell junction"/>
    <property type="evidence" value="ECO:0007669"/>
    <property type="project" value="TreeGrafter"/>
</dbReference>
<dbReference type="InterPro" id="IPR003961">
    <property type="entry name" value="FN3_dom"/>
</dbReference>
<dbReference type="GO" id="GO:0050839">
    <property type="term" value="F:cell adhesion molecule binding"/>
    <property type="evidence" value="ECO:0007669"/>
    <property type="project" value="TreeGrafter"/>
</dbReference>
<protein>
    <submittedName>
        <fullName evidence="10">Uncharacterized protein</fullName>
    </submittedName>
</protein>
<dbReference type="PROSITE" id="PS50835">
    <property type="entry name" value="IG_LIKE"/>
    <property type="match status" value="7"/>
</dbReference>
<name>A0AAN9T7N5_9HEMI</name>
<comment type="subcellular location">
    <subcellularLocation>
        <location evidence="1">Membrane</location>
        <topology evidence="1">Single-pass type I membrane protein</topology>
    </subcellularLocation>
</comment>
<keyword evidence="11" id="KW-1185">Reference proteome</keyword>
<dbReference type="InterPro" id="IPR013162">
    <property type="entry name" value="CD80_C2-set"/>
</dbReference>
<keyword evidence="7" id="KW-0812">Transmembrane</keyword>
<keyword evidence="7" id="KW-1133">Transmembrane helix</keyword>
<keyword evidence="4" id="KW-1015">Disulfide bond</keyword>
<evidence type="ECO:0000256" key="1">
    <source>
        <dbReference type="ARBA" id="ARBA00004479"/>
    </source>
</evidence>
<dbReference type="SMART" id="SM00408">
    <property type="entry name" value="IGc2"/>
    <property type="match status" value="7"/>
</dbReference>
<dbReference type="InterPro" id="IPR036116">
    <property type="entry name" value="FN3_sf"/>
</dbReference>
<feature type="domain" description="Ig-like" evidence="8">
    <location>
        <begin position="39"/>
        <end position="156"/>
    </location>
</feature>
<dbReference type="PANTHER" id="PTHR11640:SF134">
    <property type="entry name" value="ECHINOID, ISOFORM A-RELATED"/>
    <property type="match status" value="1"/>
</dbReference>
<keyword evidence="5" id="KW-0325">Glycoprotein</keyword>
<dbReference type="CDD" id="cd00096">
    <property type="entry name" value="Ig"/>
    <property type="match status" value="3"/>
</dbReference>
<evidence type="ECO:0000256" key="4">
    <source>
        <dbReference type="ARBA" id="ARBA00023157"/>
    </source>
</evidence>
<feature type="domain" description="Ig-like" evidence="8">
    <location>
        <begin position="540"/>
        <end position="647"/>
    </location>
</feature>
<evidence type="ECO:0000259" key="8">
    <source>
        <dbReference type="PROSITE" id="PS50835"/>
    </source>
</evidence>
<dbReference type="EMBL" id="JBBCAQ010000036">
    <property type="protein sequence ID" value="KAK7576367.1"/>
    <property type="molecule type" value="Genomic_DNA"/>
</dbReference>
<dbReference type="SUPFAM" id="SSF48726">
    <property type="entry name" value="Immunoglobulin"/>
    <property type="match status" value="7"/>
</dbReference>
<dbReference type="GO" id="GO:0005886">
    <property type="term" value="C:plasma membrane"/>
    <property type="evidence" value="ECO:0007669"/>
    <property type="project" value="TreeGrafter"/>
</dbReference>
<dbReference type="InterPro" id="IPR051275">
    <property type="entry name" value="Cell_adhesion_signaling"/>
</dbReference>
<keyword evidence="6" id="KW-0393">Immunoglobulin domain</keyword>
<evidence type="ECO:0000256" key="7">
    <source>
        <dbReference type="SAM" id="Phobius"/>
    </source>
</evidence>
<dbReference type="GO" id="GO:0030154">
    <property type="term" value="P:cell differentiation"/>
    <property type="evidence" value="ECO:0007669"/>
    <property type="project" value="UniProtKB-ARBA"/>
</dbReference>
<dbReference type="PANTHER" id="PTHR11640">
    <property type="entry name" value="NEPHRIN"/>
    <property type="match status" value="1"/>
</dbReference>
<evidence type="ECO:0000313" key="11">
    <source>
        <dbReference type="Proteomes" id="UP001367676"/>
    </source>
</evidence>
<evidence type="ECO:0000256" key="6">
    <source>
        <dbReference type="ARBA" id="ARBA00023319"/>
    </source>
</evidence>
<keyword evidence="2" id="KW-0677">Repeat</keyword>
<dbReference type="Pfam" id="PF08205">
    <property type="entry name" value="C2-set_2"/>
    <property type="match status" value="1"/>
</dbReference>
<dbReference type="InterPro" id="IPR036179">
    <property type="entry name" value="Ig-like_dom_sf"/>
</dbReference>
<feature type="domain" description="Ig-like" evidence="8">
    <location>
        <begin position="347"/>
        <end position="428"/>
    </location>
</feature>
<feature type="transmembrane region" description="Helical" evidence="7">
    <location>
        <begin position="1003"/>
        <end position="1029"/>
    </location>
</feature>
<evidence type="ECO:0000256" key="3">
    <source>
        <dbReference type="ARBA" id="ARBA00023136"/>
    </source>
</evidence>
<dbReference type="GO" id="GO:0098609">
    <property type="term" value="P:cell-cell adhesion"/>
    <property type="evidence" value="ECO:0007669"/>
    <property type="project" value="TreeGrafter"/>
</dbReference>
<dbReference type="GO" id="GO:0009653">
    <property type="term" value="P:anatomical structure morphogenesis"/>
    <property type="evidence" value="ECO:0007669"/>
    <property type="project" value="UniProtKB-ARBA"/>
</dbReference>
<feature type="domain" description="Ig-like" evidence="8">
    <location>
        <begin position="448"/>
        <end position="533"/>
    </location>
</feature>
<dbReference type="Pfam" id="PF00041">
    <property type="entry name" value="fn3"/>
    <property type="match status" value="1"/>
</dbReference>
<proteinExistence type="predicted"/>
<dbReference type="InterPro" id="IPR013783">
    <property type="entry name" value="Ig-like_fold"/>
</dbReference>
<dbReference type="InterPro" id="IPR013098">
    <property type="entry name" value="Ig_I-set"/>
</dbReference>
<dbReference type="InterPro" id="IPR003598">
    <property type="entry name" value="Ig_sub2"/>
</dbReference>
<dbReference type="SMART" id="SM00060">
    <property type="entry name" value="FN3"/>
    <property type="match status" value="1"/>
</dbReference>
<feature type="domain" description="Fibronectin type-III" evidence="9">
    <location>
        <begin position="755"/>
        <end position="869"/>
    </location>
</feature>
<evidence type="ECO:0000256" key="5">
    <source>
        <dbReference type="ARBA" id="ARBA00023180"/>
    </source>
</evidence>
<dbReference type="InterPro" id="IPR003599">
    <property type="entry name" value="Ig_sub"/>
</dbReference>
<feature type="domain" description="Ig-like" evidence="8">
    <location>
        <begin position="164"/>
        <end position="256"/>
    </location>
</feature>
<sequence>MPVPPFLPSARFLNNAHRCIKATLLLLLPPGKKLESNSPVLLKNKSTTLELCIKAQNTRDAREGENVALECRFSPEIADESTTYYWLRTNKKGQDNAAILGTTLESGYKLDYRPTLGRYDLLISNASYERDNGRFECRLKTTGNGRDLHSQTYVVTVLTPPGPPRIYPSPNPVATEGKPFELTCSSAGGSPEPVIKWFREDQNEIVDPVSRSTNQDSVTSAVLKLKPSRADDGAIYRCVVWNRAMPDGMKLETKVTLGVNYYPRVEVGPENPVRVEKEGSVTLQCNVDAKPRVSSVRWMRNDRFIATSFTHTINRVTLQDAGKYTCTADNGLGQVGTGELMLDVQFPPLVTIEGQVITRQRDAEEGGSINIQCNVTANPPPITVEWLREGKPDFRQQGDVLKIHRATADSAGTYTCRAVNILSPTSITKQRSHRMGNASVTLLVRHKPGQARITPEKPVAMEGTGVVLTCSATPPGWPMPQYRWWRDDLGSPATQILSTGSRYTISSVTLASEGKYHCQVTNEMGEGDAASINLIVYQPPKFITKLQPHVTKKDGDYEFSVMCAAHGKPKPSIRWLKGNKDVSIQLFDIVTDESTQSLDGIHTVQSTLRFSGRDRPNGNQLMPIDSGSYACIFENDVKRVESTMNLRVEHAPIVLHKYNKVAYDLHETAEVICKVQAYPRPEFQWSFSTNGAALMAGSDGHYEINTTVNESGGDIFTSVLQISNVRESDYGEYHCKVANTPGNTKATIRLQPKGAPEQPEFLNTVAVGHNYVTLQWTPGFDGGVQNTRFLVAYRQAVKNLDNEVNSDCFVPRRPGNGGDNWFEFDCQRNNPCNITVLDQYQAYTFKVKAYNSKGHSNFSEEISAITRVDRIPAPQRVTFDPESHVLSIYISSTCLQLVGKVESLQSRTHDPSWQKIETIPLTPSGSTEIHHEATILTLFGHRQTNGRSLDEDDLQVASDGLVVEKAENIRVRVKLCLMTDYDVCGDYAEAEVGPSYMKEASTIAMPTLIAITVSCVVFLLFIALVFVFCRCKRAHVKKSKAKDYEMDNSTVHPSIVQQPPPPYYSTPGLENKALEHSMDLVMDDTSKNALYGGHAYSPYATNRPHSNGNEWVNMGYMENSYSNSNNGGSVNSQDSLWQMKMASAASNANSVSNDHPPRITDQVNHYGGYDPLTHGGYRTMDDYAHYPHLTSASPDYSNHAPSHQDFASVMDKRNLRDPRLESPYHDVNGLPNPYMDHHQLMDGEENNIKQQPGQHLSISFDESLESGFSTPNSRNRRIIREIIV</sequence>
<dbReference type="Gene3D" id="2.60.40.10">
    <property type="entry name" value="Immunoglobulins"/>
    <property type="match status" value="8"/>
</dbReference>
<feature type="domain" description="Ig-like" evidence="8">
    <location>
        <begin position="263"/>
        <end position="331"/>
    </location>
</feature>
<organism evidence="10 11">
    <name type="scientific">Parthenolecanium corni</name>
    <dbReference type="NCBI Taxonomy" id="536013"/>
    <lineage>
        <taxon>Eukaryota</taxon>
        <taxon>Metazoa</taxon>
        <taxon>Ecdysozoa</taxon>
        <taxon>Arthropoda</taxon>
        <taxon>Hexapoda</taxon>
        <taxon>Insecta</taxon>
        <taxon>Pterygota</taxon>
        <taxon>Neoptera</taxon>
        <taxon>Paraneoptera</taxon>
        <taxon>Hemiptera</taxon>
        <taxon>Sternorrhyncha</taxon>
        <taxon>Coccoidea</taxon>
        <taxon>Coccidae</taxon>
        <taxon>Parthenolecanium</taxon>
    </lineage>
</organism>
<dbReference type="InterPro" id="IPR007110">
    <property type="entry name" value="Ig-like_dom"/>
</dbReference>
<evidence type="ECO:0000256" key="2">
    <source>
        <dbReference type="ARBA" id="ARBA00022737"/>
    </source>
</evidence>
<dbReference type="PROSITE" id="PS50853">
    <property type="entry name" value="FN3"/>
    <property type="match status" value="1"/>
</dbReference>
<evidence type="ECO:0000313" key="10">
    <source>
        <dbReference type="EMBL" id="KAK7576367.1"/>
    </source>
</evidence>